<reference evidence="2" key="1">
    <citation type="journal article" date="2021" name="Syst. Appl. Microbiol.">
        <title>Roseomonas hellenica sp. nov., isolated from roots of wild-growing Alkanna tinctoria.</title>
        <authorList>
            <person name="Rat A."/>
            <person name="Naranjo H.D."/>
            <person name="Lebbe L."/>
            <person name="Cnockaert M."/>
            <person name="Krigas N."/>
            <person name="Grigoriadou K."/>
            <person name="Maloupa E."/>
            <person name="Willems A."/>
        </authorList>
    </citation>
    <scope>NUCLEOTIDE SEQUENCE [LARGE SCALE GENOMIC DNA]</scope>
    <source>
        <strain evidence="2">LMG 31159</strain>
    </source>
</reference>
<keyword evidence="2" id="KW-1185">Reference proteome</keyword>
<sequence>MGDLTAADVYGRLRAACREAGSQQAWAEKHGMSPQYVSDVLNAKRPIPDSILSALGLIRVTVYRAKSGNRRIAA</sequence>
<dbReference type="InterPro" id="IPR010982">
    <property type="entry name" value="Lambda_DNA-bd_dom_sf"/>
</dbReference>
<evidence type="ECO:0000313" key="1">
    <source>
        <dbReference type="EMBL" id="MBR0651359.1"/>
    </source>
</evidence>
<accession>A0ABS5EK24</accession>
<dbReference type="Gene3D" id="1.10.260.40">
    <property type="entry name" value="lambda repressor-like DNA-binding domains"/>
    <property type="match status" value="1"/>
</dbReference>
<dbReference type="InterPro" id="IPR001387">
    <property type="entry name" value="Cro/C1-type_HTH"/>
</dbReference>
<gene>
    <name evidence="1" type="ORF">GXW78_16925</name>
</gene>
<evidence type="ECO:0000313" key="2">
    <source>
        <dbReference type="Proteomes" id="UP000698752"/>
    </source>
</evidence>
<proteinExistence type="predicted"/>
<protein>
    <submittedName>
        <fullName evidence="1">Helix-turn-helix domain-containing protein</fullName>
    </submittedName>
</protein>
<name>A0ABS5EK24_9PROT</name>
<organism evidence="1 2">
    <name type="scientific">Neoroseomonas terrae</name>
    <dbReference type="NCBI Taxonomy" id="424799"/>
    <lineage>
        <taxon>Bacteria</taxon>
        <taxon>Pseudomonadati</taxon>
        <taxon>Pseudomonadota</taxon>
        <taxon>Alphaproteobacteria</taxon>
        <taxon>Acetobacterales</taxon>
        <taxon>Acetobacteraceae</taxon>
        <taxon>Neoroseomonas</taxon>
    </lineage>
</organism>
<dbReference type="CDD" id="cd00093">
    <property type="entry name" value="HTH_XRE"/>
    <property type="match status" value="1"/>
</dbReference>
<dbReference type="EMBL" id="JAAEDI010000018">
    <property type="protein sequence ID" value="MBR0651359.1"/>
    <property type="molecule type" value="Genomic_DNA"/>
</dbReference>
<comment type="caution">
    <text evidence="1">The sequence shown here is derived from an EMBL/GenBank/DDBJ whole genome shotgun (WGS) entry which is preliminary data.</text>
</comment>
<dbReference type="Proteomes" id="UP000698752">
    <property type="component" value="Unassembled WGS sequence"/>
</dbReference>